<dbReference type="GO" id="GO:0000981">
    <property type="term" value="F:DNA-binding transcription factor activity, RNA polymerase II-specific"/>
    <property type="evidence" value="ECO:0007669"/>
    <property type="project" value="TreeGrafter"/>
</dbReference>
<dbReference type="InterPro" id="IPR051732">
    <property type="entry name" value="USF"/>
</dbReference>
<dbReference type="InterPro" id="IPR011598">
    <property type="entry name" value="bHLH_dom"/>
</dbReference>
<dbReference type="EMBL" id="JAWIZZ010000040">
    <property type="protein sequence ID" value="KAK5780889.1"/>
    <property type="molecule type" value="Genomic_DNA"/>
</dbReference>
<dbReference type="Pfam" id="PF00010">
    <property type="entry name" value="HLH"/>
    <property type="match status" value="1"/>
</dbReference>
<protein>
    <recommendedName>
        <fullName evidence="6">BHLH domain-containing protein</fullName>
    </recommendedName>
</protein>
<evidence type="ECO:0000256" key="4">
    <source>
        <dbReference type="ARBA" id="ARBA00023242"/>
    </source>
</evidence>
<evidence type="ECO:0000313" key="7">
    <source>
        <dbReference type="EMBL" id="KAK5780889.1"/>
    </source>
</evidence>
<keyword evidence="3" id="KW-0804">Transcription</keyword>
<evidence type="ECO:0000256" key="5">
    <source>
        <dbReference type="SAM" id="MobiDB-lite"/>
    </source>
</evidence>
<evidence type="ECO:0000256" key="1">
    <source>
        <dbReference type="ARBA" id="ARBA00004123"/>
    </source>
</evidence>
<evidence type="ECO:0000313" key="8">
    <source>
        <dbReference type="Proteomes" id="UP001306508"/>
    </source>
</evidence>
<evidence type="ECO:0000256" key="2">
    <source>
        <dbReference type="ARBA" id="ARBA00023015"/>
    </source>
</evidence>
<accession>A0AAN7W4C1</accession>
<feature type="region of interest" description="Disordered" evidence="5">
    <location>
        <begin position="76"/>
        <end position="130"/>
    </location>
</feature>
<dbReference type="InterPro" id="IPR036638">
    <property type="entry name" value="HLH_DNA-bd_sf"/>
</dbReference>
<dbReference type="PROSITE" id="PS50888">
    <property type="entry name" value="BHLH"/>
    <property type="match status" value="1"/>
</dbReference>
<keyword evidence="2" id="KW-0805">Transcription regulation</keyword>
<sequence>MDAIPESLSSAVTYTNNIITNDNTIAINNTSNKTMNNSQSLPVDRKRRDNINERIQELLTLIPSEYFQEYYATSNNNSSNSATPGAISGANSGGGTGSSNSEDSAVGTPISSFGTPKPKGTGTRDGRPNKGQILTQAVEYINKLQNQVDAKNREEVECILKLSKLAKVAGVKVTDINLENTSAEIELGRIGVGPLGGSTTS</sequence>
<dbReference type="PANTHER" id="PTHR46117:SF3">
    <property type="entry name" value="FI24210P1"/>
    <property type="match status" value="1"/>
</dbReference>
<organism evidence="7 8">
    <name type="scientific">Arxiozyma heterogenica</name>
    <dbReference type="NCBI Taxonomy" id="278026"/>
    <lineage>
        <taxon>Eukaryota</taxon>
        <taxon>Fungi</taxon>
        <taxon>Dikarya</taxon>
        <taxon>Ascomycota</taxon>
        <taxon>Saccharomycotina</taxon>
        <taxon>Saccharomycetes</taxon>
        <taxon>Saccharomycetales</taxon>
        <taxon>Saccharomycetaceae</taxon>
        <taxon>Arxiozyma</taxon>
    </lineage>
</organism>
<dbReference type="GO" id="GO:0005634">
    <property type="term" value="C:nucleus"/>
    <property type="evidence" value="ECO:0007669"/>
    <property type="project" value="UniProtKB-SubCell"/>
</dbReference>
<dbReference type="SUPFAM" id="SSF47459">
    <property type="entry name" value="HLH, helix-loop-helix DNA-binding domain"/>
    <property type="match status" value="1"/>
</dbReference>
<comment type="subcellular location">
    <subcellularLocation>
        <location evidence="1">Nucleus</location>
    </subcellularLocation>
</comment>
<proteinExistence type="predicted"/>
<dbReference type="AlphaFoldDB" id="A0AAN7W4C1"/>
<keyword evidence="8" id="KW-1185">Reference proteome</keyword>
<dbReference type="PANTHER" id="PTHR46117">
    <property type="entry name" value="FI24210P1"/>
    <property type="match status" value="1"/>
</dbReference>
<evidence type="ECO:0000256" key="3">
    <source>
        <dbReference type="ARBA" id="ARBA00023163"/>
    </source>
</evidence>
<dbReference type="GO" id="GO:0046983">
    <property type="term" value="F:protein dimerization activity"/>
    <property type="evidence" value="ECO:0007669"/>
    <property type="project" value="InterPro"/>
</dbReference>
<gene>
    <name evidence="7" type="ORF">RI543_002016</name>
</gene>
<dbReference type="GO" id="GO:0000978">
    <property type="term" value="F:RNA polymerase II cis-regulatory region sequence-specific DNA binding"/>
    <property type="evidence" value="ECO:0007669"/>
    <property type="project" value="TreeGrafter"/>
</dbReference>
<name>A0AAN7W4C1_9SACH</name>
<comment type="caution">
    <text evidence="7">The sequence shown here is derived from an EMBL/GenBank/DDBJ whole genome shotgun (WGS) entry which is preliminary data.</text>
</comment>
<feature type="compositionally biased region" description="Low complexity" evidence="5">
    <location>
        <begin position="76"/>
        <end position="90"/>
    </location>
</feature>
<reference evidence="8" key="1">
    <citation type="submission" date="2023-07" db="EMBL/GenBank/DDBJ databases">
        <title>A draft genome of Kazachstania heterogenica Y-27499.</title>
        <authorList>
            <person name="Donic C."/>
            <person name="Kralova J.S."/>
            <person name="Fidel L."/>
            <person name="Ben-Dor S."/>
            <person name="Jung S."/>
        </authorList>
    </citation>
    <scope>NUCLEOTIDE SEQUENCE [LARGE SCALE GENOMIC DNA]</scope>
    <source>
        <strain evidence="8">Y27499</strain>
    </source>
</reference>
<keyword evidence="4" id="KW-0539">Nucleus</keyword>
<dbReference type="Proteomes" id="UP001306508">
    <property type="component" value="Unassembled WGS sequence"/>
</dbReference>
<feature type="domain" description="BHLH" evidence="6">
    <location>
        <begin position="35"/>
        <end position="144"/>
    </location>
</feature>
<evidence type="ECO:0000259" key="6">
    <source>
        <dbReference type="PROSITE" id="PS50888"/>
    </source>
</evidence>
<dbReference type="SMART" id="SM00353">
    <property type="entry name" value="HLH"/>
    <property type="match status" value="1"/>
</dbReference>
<dbReference type="Gene3D" id="4.10.280.10">
    <property type="entry name" value="Helix-loop-helix DNA-binding domain"/>
    <property type="match status" value="1"/>
</dbReference>
<feature type="region of interest" description="Disordered" evidence="5">
    <location>
        <begin position="28"/>
        <end position="48"/>
    </location>
</feature>